<protein>
    <submittedName>
        <fullName evidence="7">Oligosaccharide flippase family protein</fullName>
    </submittedName>
</protein>
<sequence length="504" mass="55384">MHTGFHRAALESILAKVLYLLSRLAIPPMVLTQVGLPEYGLWSIAFVLVGYLGLSVSGLATVYVREIARAYERQDALYASGMLSTGVALALFLGGGFCLGLSLCTPWILKSFAVSPALYQLATLLIGVTTLVFLADLTLGAWGYVLHGLNRVNEQQRIWVASFMLEWVIIASMLYLGLGMTALLGGFLLRYIFSICCAWWRVKSIWPELKMHPRHINQLYLKPFLHFGLKSQLSDGLAMILHSADRILAGISFGSASTAILDLGSKLPATAISISSGISLVVLPRSACMNEAQLAEFYPKALRLSVFSLLFIMPLLVACAPAISLAWLGLRPESHLIVQTLLWVTPAWHLHTLTGCASSALRGQGQLRLEFVYHGLRAIALGLVFYLSTSLAHFIALFAIGSACSALCYLFLASHRLSMSSGQIFKQALFPLGLCYSAAYSLVLLWPWHLINNRHMALLELLQMSSLFTLLLAGLSWLIILKPHEKTWLSNLAAKLFKHEVSHA</sequence>
<feature type="transmembrane region" description="Helical" evidence="6">
    <location>
        <begin position="121"/>
        <end position="146"/>
    </location>
</feature>
<reference evidence="7 8" key="1">
    <citation type="submission" date="2020-07" db="EMBL/GenBank/DDBJ databases">
        <title>Complete genome sequence of Chitinibacter sp. 2T18.</title>
        <authorList>
            <person name="Bae J.-W."/>
            <person name="Choi J.-W."/>
        </authorList>
    </citation>
    <scope>NUCLEOTIDE SEQUENCE [LARGE SCALE GENOMIC DNA]</scope>
    <source>
        <strain evidence="7 8">2T18</strain>
    </source>
</reference>
<evidence type="ECO:0000256" key="2">
    <source>
        <dbReference type="ARBA" id="ARBA00022475"/>
    </source>
</evidence>
<keyword evidence="5 6" id="KW-0472">Membrane</keyword>
<dbReference type="EMBL" id="CP058627">
    <property type="protein sequence ID" value="QLG87773.1"/>
    <property type="molecule type" value="Genomic_DNA"/>
</dbReference>
<dbReference type="GO" id="GO:0005886">
    <property type="term" value="C:plasma membrane"/>
    <property type="evidence" value="ECO:0007669"/>
    <property type="project" value="UniProtKB-SubCell"/>
</dbReference>
<feature type="transmembrane region" description="Helical" evidence="6">
    <location>
        <begin position="39"/>
        <end position="64"/>
    </location>
</feature>
<comment type="subcellular location">
    <subcellularLocation>
        <location evidence="1">Cell membrane</location>
        <topology evidence="1">Multi-pass membrane protein</topology>
    </subcellularLocation>
</comment>
<keyword evidence="4 6" id="KW-1133">Transmembrane helix</keyword>
<dbReference type="PANTHER" id="PTHR30250:SF26">
    <property type="entry name" value="PSMA PROTEIN"/>
    <property type="match status" value="1"/>
</dbReference>
<keyword evidence="3 6" id="KW-0812">Transmembrane</keyword>
<name>A0A7H9BGC2_9NEIS</name>
<dbReference type="KEGG" id="chiz:HQ393_05610"/>
<evidence type="ECO:0000313" key="7">
    <source>
        <dbReference type="EMBL" id="QLG87773.1"/>
    </source>
</evidence>
<feature type="transmembrane region" description="Helical" evidence="6">
    <location>
        <begin position="76"/>
        <end position="109"/>
    </location>
</feature>
<evidence type="ECO:0000256" key="6">
    <source>
        <dbReference type="SAM" id="Phobius"/>
    </source>
</evidence>
<dbReference type="RefSeq" id="WP_179357853.1">
    <property type="nucleotide sequence ID" value="NZ_CP058627.1"/>
</dbReference>
<gene>
    <name evidence="7" type="ORF">HQ393_05610</name>
</gene>
<feature type="transmembrane region" description="Helical" evidence="6">
    <location>
        <begin position="306"/>
        <end position="330"/>
    </location>
</feature>
<dbReference type="InterPro" id="IPR050833">
    <property type="entry name" value="Poly_Biosynth_Transport"/>
</dbReference>
<feature type="transmembrane region" description="Helical" evidence="6">
    <location>
        <begin position="394"/>
        <end position="412"/>
    </location>
</feature>
<dbReference type="PANTHER" id="PTHR30250">
    <property type="entry name" value="PST FAMILY PREDICTED COLANIC ACID TRANSPORTER"/>
    <property type="match status" value="1"/>
</dbReference>
<feature type="transmembrane region" description="Helical" evidence="6">
    <location>
        <begin position="424"/>
        <end position="449"/>
    </location>
</feature>
<dbReference type="AlphaFoldDB" id="A0A7H9BGC2"/>
<proteinExistence type="predicted"/>
<keyword evidence="8" id="KW-1185">Reference proteome</keyword>
<evidence type="ECO:0000256" key="3">
    <source>
        <dbReference type="ARBA" id="ARBA00022692"/>
    </source>
</evidence>
<evidence type="ECO:0000256" key="1">
    <source>
        <dbReference type="ARBA" id="ARBA00004651"/>
    </source>
</evidence>
<feature type="transmembrane region" description="Helical" evidence="6">
    <location>
        <begin position="461"/>
        <end position="481"/>
    </location>
</feature>
<accession>A0A7H9BGC2</accession>
<evidence type="ECO:0000313" key="8">
    <source>
        <dbReference type="Proteomes" id="UP000509597"/>
    </source>
</evidence>
<feature type="transmembrane region" description="Helical" evidence="6">
    <location>
        <begin position="182"/>
        <end position="202"/>
    </location>
</feature>
<feature type="transmembrane region" description="Helical" evidence="6">
    <location>
        <begin position="158"/>
        <end position="176"/>
    </location>
</feature>
<organism evidence="7 8">
    <name type="scientific">Chitinibacter bivalviorum</name>
    <dbReference type="NCBI Taxonomy" id="2739434"/>
    <lineage>
        <taxon>Bacteria</taxon>
        <taxon>Pseudomonadati</taxon>
        <taxon>Pseudomonadota</taxon>
        <taxon>Betaproteobacteria</taxon>
        <taxon>Neisseriales</taxon>
        <taxon>Chitinibacteraceae</taxon>
        <taxon>Chitinibacter</taxon>
    </lineage>
</organism>
<dbReference type="Proteomes" id="UP000509597">
    <property type="component" value="Chromosome"/>
</dbReference>
<evidence type="ECO:0000256" key="5">
    <source>
        <dbReference type="ARBA" id="ARBA00023136"/>
    </source>
</evidence>
<evidence type="ECO:0000256" key="4">
    <source>
        <dbReference type="ARBA" id="ARBA00022989"/>
    </source>
</evidence>
<dbReference type="Pfam" id="PF13440">
    <property type="entry name" value="Polysacc_synt_3"/>
    <property type="match status" value="1"/>
</dbReference>
<keyword evidence="2" id="KW-1003">Cell membrane</keyword>